<feature type="region of interest" description="Disordered" evidence="1">
    <location>
        <begin position="108"/>
        <end position="129"/>
    </location>
</feature>
<proteinExistence type="predicted"/>
<dbReference type="InterPro" id="IPR014710">
    <property type="entry name" value="RmlC-like_jellyroll"/>
</dbReference>
<sequence>MKAMFGSAAELAEFDAESFVPKVLFESERAKVMLAGLEAGQEIPLHAPRVDLAVAVLEGVGDLWVDDAPHPIAQGDIAVISAGTTRGVRSRGGRLILLFVVSPPPTAADHEVARRPWPADATGGDSRVG</sequence>
<dbReference type="Proteomes" id="UP000252015">
    <property type="component" value="Unassembled WGS sequence"/>
</dbReference>
<evidence type="ECO:0000259" key="2">
    <source>
        <dbReference type="Pfam" id="PF07883"/>
    </source>
</evidence>
<dbReference type="RefSeq" id="WP_113963636.1">
    <property type="nucleotide sequence ID" value="NZ_UEGW01000001.1"/>
</dbReference>
<organism evidence="3 4">
    <name type="scientific">Mycobacterium shimoidei</name>
    <dbReference type="NCBI Taxonomy" id="29313"/>
    <lineage>
        <taxon>Bacteria</taxon>
        <taxon>Bacillati</taxon>
        <taxon>Actinomycetota</taxon>
        <taxon>Actinomycetes</taxon>
        <taxon>Mycobacteriales</taxon>
        <taxon>Mycobacteriaceae</taxon>
        <taxon>Mycobacterium</taxon>
    </lineage>
</organism>
<protein>
    <submittedName>
        <fullName evidence="3">Cupin [Rhodothermus marinus DSM 4252]</fullName>
    </submittedName>
</protein>
<dbReference type="InterPro" id="IPR011051">
    <property type="entry name" value="RmlC_Cupin_sf"/>
</dbReference>
<reference evidence="3 4" key="1">
    <citation type="submission" date="2018-05" db="EMBL/GenBank/DDBJ databases">
        <authorList>
            <consortium name="IHU Genomes"/>
        </authorList>
    </citation>
    <scope>NUCLEOTIDE SEQUENCE [LARGE SCALE GENOMIC DNA]</scope>
    <source>
        <strain evidence="3 4">P7336</strain>
    </source>
</reference>
<evidence type="ECO:0000256" key="1">
    <source>
        <dbReference type="SAM" id="MobiDB-lite"/>
    </source>
</evidence>
<feature type="domain" description="Cupin type-2" evidence="2">
    <location>
        <begin position="36"/>
        <end position="100"/>
    </location>
</feature>
<dbReference type="AlphaFoldDB" id="A0A375YY56"/>
<keyword evidence="4" id="KW-1185">Reference proteome</keyword>
<evidence type="ECO:0000313" key="4">
    <source>
        <dbReference type="Proteomes" id="UP000252015"/>
    </source>
</evidence>
<dbReference type="EMBL" id="UEGW01000001">
    <property type="protein sequence ID" value="SRX93818.1"/>
    <property type="molecule type" value="Genomic_DNA"/>
</dbReference>
<dbReference type="SUPFAM" id="SSF51182">
    <property type="entry name" value="RmlC-like cupins"/>
    <property type="match status" value="1"/>
</dbReference>
<dbReference type="InterPro" id="IPR013096">
    <property type="entry name" value="Cupin_2"/>
</dbReference>
<name>A0A375YY56_MYCSH</name>
<gene>
    <name evidence="3" type="ORF">MSP7336_02061</name>
</gene>
<evidence type="ECO:0000313" key="3">
    <source>
        <dbReference type="EMBL" id="SRX93818.1"/>
    </source>
</evidence>
<accession>A0A375YY56</accession>
<dbReference type="Gene3D" id="2.60.120.10">
    <property type="entry name" value="Jelly Rolls"/>
    <property type="match status" value="1"/>
</dbReference>
<dbReference type="Pfam" id="PF07883">
    <property type="entry name" value="Cupin_2"/>
    <property type="match status" value="1"/>
</dbReference>